<dbReference type="Proteomes" id="UP000233551">
    <property type="component" value="Unassembled WGS sequence"/>
</dbReference>
<name>A0A2I0L5K5_PUNGR</name>
<keyword evidence="3" id="KW-1185">Reference proteome</keyword>
<accession>A0A2I0L5K5</accession>
<gene>
    <name evidence="2" type="ORF">CRG98_003702</name>
</gene>
<reference evidence="2 3" key="1">
    <citation type="submission" date="2017-11" db="EMBL/GenBank/DDBJ databases">
        <title>De-novo sequencing of pomegranate (Punica granatum L.) genome.</title>
        <authorList>
            <person name="Akparov Z."/>
            <person name="Amiraslanov A."/>
            <person name="Hajiyeva S."/>
            <person name="Abbasov M."/>
            <person name="Kaur K."/>
            <person name="Hamwieh A."/>
            <person name="Solovyev V."/>
            <person name="Salamov A."/>
            <person name="Braich B."/>
            <person name="Kosarev P."/>
            <person name="Mahmoud A."/>
            <person name="Hajiyev E."/>
            <person name="Babayeva S."/>
            <person name="Izzatullayeva V."/>
            <person name="Mammadov A."/>
            <person name="Mammadov A."/>
            <person name="Sharifova S."/>
            <person name="Ojaghi J."/>
            <person name="Eynullazada K."/>
            <person name="Bayramov B."/>
            <person name="Abdulazimova A."/>
            <person name="Shahmuradov I."/>
        </authorList>
    </citation>
    <scope>NUCLEOTIDE SEQUENCE [LARGE SCALE GENOMIC DNA]</scope>
    <source>
        <strain evidence="3">cv. AG2017</strain>
        <tissue evidence="2">Leaf</tissue>
    </source>
</reference>
<dbReference type="EMBL" id="PGOL01000145">
    <property type="protein sequence ID" value="PKI75903.1"/>
    <property type="molecule type" value="Genomic_DNA"/>
</dbReference>
<organism evidence="2 3">
    <name type="scientific">Punica granatum</name>
    <name type="common">Pomegranate</name>
    <dbReference type="NCBI Taxonomy" id="22663"/>
    <lineage>
        <taxon>Eukaryota</taxon>
        <taxon>Viridiplantae</taxon>
        <taxon>Streptophyta</taxon>
        <taxon>Embryophyta</taxon>
        <taxon>Tracheophyta</taxon>
        <taxon>Spermatophyta</taxon>
        <taxon>Magnoliopsida</taxon>
        <taxon>eudicotyledons</taxon>
        <taxon>Gunneridae</taxon>
        <taxon>Pentapetalae</taxon>
        <taxon>rosids</taxon>
        <taxon>malvids</taxon>
        <taxon>Myrtales</taxon>
        <taxon>Lythraceae</taxon>
        <taxon>Punica</taxon>
    </lineage>
</organism>
<sequence length="81" mass="8982">MDVEGVWTCMDMHACKLKGHLSTAGGHTDARVGGNQRRARGMRAAGVRGRGRGVRGLARSWRWTVTIHPRVTISPEMHYLT</sequence>
<feature type="region of interest" description="Disordered" evidence="1">
    <location>
        <begin position="23"/>
        <end position="48"/>
    </location>
</feature>
<dbReference type="AlphaFoldDB" id="A0A2I0L5K5"/>
<evidence type="ECO:0000313" key="2">
    <source>
        <dbReference type="EMBL" id="PKI75903.1"/>
    </source>
</evidence>
<comment type="caution">
    <text evidence="2">The sequence shown here is derived from an EMBL/GenBank/DDBJ whole genome shotgun (WGS) entry which is preliminary data.</text>
</comment>
<proteinExistence type="predicted"/>
<evidence type="ECO:0000256" key="1">
    <source>
        <dbReference type="SAM" id="MobiDB-lite"/>
    </source>
</evidence>
<protein>
    <submittedName>
        <fullName evidence="2">Uncharacterized protein</fullName>
    </submittedName>
</protein>
<evidence type="ECO:0000313" key="3">
    <source>
        <dbReference type="Proteomes" id="UP000233551"/>
    </source>
</evidence>